<dbReference type="EMBL" id="AP026074">
    <property type="protein sequence ID" value="BDM74079.1"/>
    <property type="molecule type" value="Genomic_DNA"/>
</dbReference>
<keyword evidence="5" id="KW-0547">Nucleotide-binding</keyword>
<dbReference type="Proteomes" id="UP001059597">
    <property type="component" value="Plasmid SNP1"/>
</dbReference>
<dbReference type="NCBIfam" id="NF040905">
    <property type="entry name" value="GguA"/>
    <property type="match status" value="1"/>
</dbReference>
<dbReference type="PROSITE" id="PS00211">
    <property type="entry name" value="ABC_TRANSPORTER_1"/>
    <property type="match status" value="1"/>
</dbReference>
<reference evidence="10" key="1">
    <citation type="submission" date="2022-06" db="EMBL/GenBank/DDBJ databases">
        <title>Complete genome sequence of Streptomyces nigrescens HEK616.</title>
        <authorList>
            <person name="Asamizu S."/>
            <person name="Onaka H."/>
        </authorList>
    </citation>
    <scope>NUCLEOTIDE SEQUENCE</scope>
    <source>
        <strain evidence="10">HEK616</strain>
        <plasmid evidence="10">SNP1</plasmid>
    </source>
</reference>
<dbReference type="InterPro" id="IPR050107">
    <property type="entry name" value="ABC_carbohydrate_import_ATPase"/>
</dbReference>
<evidence type="ECO:0000256" key="5">
    <source>
        <dbReference type="ARBA" id="ARBA00022741"/>
    </source>
</evidence>
<dbReference type="InterPro" id="IPR053466">
    <property type="entry name" value="L-arabinose_ABC_transporter"/>
</dbReference>
<evidence type="ECO:0000256" key="7">
    <source>
        <dbReference type="ARBA" id="ARBA00022967"/>
    </source>
</evidence>
<evidence type="ECO:0000256" key="6">
    <source>
        <dbReference type="ARBA" id="ARBA00022840"/>
    </source>
</evidence>
<dbReference type="InterPro" id="IPR027417">
    <property type="entry name" value="P-loop_NTPase"/>
</dbReference>
<keyword evidence="7" id="KW-1278">Translocase</keyword>
<gene>
    <name evidence="10" type="ORF">HEK616_75660</name>
</gene>
<keyword evidence="6 10" id="KW-0067">ATP-binding</keyword>
<evidence type="ECO:0000256" key="1">
    <source>
        <dbReference type="ARBA" id="ARBA00022448"/>
    </source>
</evidence>
<dbReference type="SUPFAM" id="SSF52540">
    <property type="entry name" value="P-loop containing nucleoside triphosphate hydrolases"/>
    <property type="match status" value="2"/>
</dbReference>
<proteinExistence type="predicted"/>
<sequence>MTRPAGEPGPVAGQPRPVLEMRAITKTFSGVTALSDVHLTVRPGEIHAVCGENGAGKSTLMKVLSGVHPHGSYEGEVRFEGEPVAFKDIRAGERHGIVIIHQELALVPQLSIAENIFLGNERRSARGTVDWNGTYREASRLLARVGLREKPQTPVSELGVGRQQLVEIAKALSKEVKLLILDEPTAALNDQDSAHLLELLLQLRDQGVAGIVISHKLNEIRAIADSVTILRDGRTVESLTVRHSPSAAPELSEERLIRGMVGRDLDHRFPDRTPYRGEDAGRIALAVDGWTVRHPADHRRTVVDGVSLTVRRGEIVGIAGLMGAGRTELAMSVFGRSYGQYVAGTVAVGGREVDTRTVPAAIAAGLAYVTEDRKRYGLNLLDTVQRNISLASLPGMRRSDAGRRNGVRGFVDEHRERRIAEHYRTSLNIKTPTVAERVGRLSGGNQQKVVLSRWIHTDPQVLILDEPTRGIDVGAKYEIYTVIDALAARGKAVLLLSSELPELLGMCDRIYTMAEGRLTGEVTRAEATQEVLMRHMTLRQMTENGS</sequence>
<dbReference type="PROSITE" id="PS50893">
    <property type="entry name" value="ABC_TRANSPORTER_2"/>
    <property type="match status" value="2"/>
</dbReference>
<keyword evidence="11" id="KW-1185">Reference proteome</keyword>
<dbReference type="InterPro" id="IPR003439">
    <property type="entry name" value="ABC_transporter-like_ATP-bd"/>
</dbReference>
<dbReference type="GO" id="GO:0005524">
    <property type="term" value="F:ATP binding"/>
    <property type="evidence" value="ECO:0007669"/>
    <property type="project" value="UniProtKB-KW"/>
</dbReference>
<dbReference type="PANTHER" id="PTHR43790:SF1">
    <property type="entry name" value="XYLOSE IMPORT ATP-BINDING PROTEIN XYLG"/>
    <property type="match status" value="1"/>
</dbReference>
<dbReference type="Gene3D" id="3.40.50.300">
    <property type="entry name" value="P-loop containing nucleotide triphosphate hydrolases"/>
    <property type="match status" value="2"/>
</dbReference>
<protein>
    <submittedName>
        <fullName evidence="10">Xylose ABC transporter ATP-binding protein</fullName>
    </submittedName>
</protein>
<keyword evidence="1" id="KW-0813">Transport</keyword>
<keyword evidence="2" id="KW-1003">Cell membrane</keyword>
<evidence type="ECO:0000256" key="4">
    <source>
        <dbReference type="ARBA" id="ARBA00022737"/>
    </source>
</evidence>
<dbReference type="SMART" id="SM00382">
    <property type="entry name" value="AAA"/>
    <property type="match status" value="2"/>
</dbReference>
<dbReference type="Pfam" id="PF00005">
    <property type="entry name" value="ABC_tran"/>
    <property type="match status" value="2"/>
</dbReference>
<organism evidence="10 11">
    <name type="scientific">Streptomyces nigrescens</name>
    <dbReference type="NCBI Taxonomy" id="1920"/>
    <lineage>
        <taxon>Bacteria</taxon>
        <taxon>Bacillati</taxon>
        <taxon>Actinomycetota</taxon>
        <taxon>Actinomycetes</taxon>
        <taxon>Kitasatosporales</taxon>
        <taxon>Streptomycetaceae</taxon>
        <taxon>Streptomyces</taxon>
    </lineage>
</organism>
<dbReference type="InterPro" id="IPR017871">
    <property type="entry name" value="ABC_transporter-like_CS"/>
</dbReference>
<evidence type="ECO:0000256" key="8">
    <source>
        <dbReference type="ARBA" id="ARBA00023136"/>
    </source>
</evidence>
<evidence type="ECO:0000256" key="2">
    <source>
        <dbReference type="ARBA" id="ARBA00022475"/>
    </source>
</evidence>
<accession>A0ABM8A5W4</accession>
<dbReference type="CDD" id="cd03215">
    <property type="entry name" value="ABC_Carb_Monos_II"/>
    <property type="match status" value="1"/>
</dbReference>
<dbReference type="CDD" id="cd03216">
    <property type="entry name" value="ABC_Carb_Monos_I"/>
    <property type="match status" value="1"/>
</dbReference>
<evidence type="ECO:0000256" key="3">
    <source>
        <dbReference type="ARBA" id="ARBA00022597"/>
    </source>
</evidence>
<keyword evidence="10" id="KW-0614">Plasmid</keyword>
<name>A0ABM8A5W4_STRNI</name>
<dbReference type="RefSeq" id="WP_261957662.1">
    <property type="nucleotide sequence ID" value="NZ_AP026074.1"/>
</dbReference>
<keyword evidence="8" id="KW-0472">Membrane</keyword>
<evidence type="ECO:0000259" key="9">
    <source>
        <dbReference type="PROSITE" id="PS50893"/>
    </source>
</evidence>
<geneLocation type="plasmid" evidence="10 11">
    <name>SNP1</name>
</geneLocation>
<keyword evidence="4" id="KW-0677">Repeat</keyword>
<dbReference type="InterPro" id="IPR003593">
    <property type="entry name" value="AAA+_ATPase"/>
</dbReference>
<keyword evidence="3" id="KW-0762">Sugar transport</keyword>
<feature type="domain" description="ABC transporter" evidence="9">
    <location>
        <begin position="275"/>
        <end position="540"/>
    </location>
</feature>
<dbReference type="PANTHER" id="PTHR43790">
    <property type="entry name" value="CARBOHYDRATE TRANSPORT ATP-BINDING PROTEIN MG119-RELATED"/>
    <property type="match status" value="1"/>
</dbReference>
<feature type="domain" description="ABC transporter" evidence="9">
    <location>
        <begin position="19"/>
        <end position="257"/>
    </location>
</feature>
<evidence type="ECO:0000313" key="10">
    <source>
        <dbReference type="EMBL" id="BDM74079.1"/>
    </source>
</evidence>
<evidence type="ECO:0000313" key="11">
    <source>
        <dbReference type="Proteomes" id="UP001059597"/>
    </source>
</evidence>